<dbReference type="GO" id="GO:0061630">
    <property type="term" value="F:ubiquitin protein ligase activity"/>
    <property type="evidence" value="ECO:0007669"/>
    <property type="project" value="UniProtKB-EC"/>
</dbReference>
<dbReference type="Gene3D" id="1.20.1270.130">
    <property type="entry name" value="Shigella T3SS effector IpaH domain"/>
    <property type="match status" value="1"/>
</dbReference>
<dbReference type="Pfam" id="PF20178">
    <property type="entry name" value="ToxA_N"/>
    <property type="match status" value="1"/>
</dbReference>
<dbReference type="InterPro" id="IPR029487">
    <property type="entry name" value="NEL_dom"/>
</dbReference>
<feature type="active site" description="Glycyl thioester intermediate" evidence="4">
    <location>
        <position position="1302"/>
    </location>
</feature>
<dbReference type="GO" id="GO:0016567">
    <property type="term" value="P:protein ubiquitination"/>
    <property type="evidence" value="ECO:0007669"/>
    <property type="project" value="InterPro"/>
</dbReference>
<dbReference type="InterPro" id="IPR032675">
    <property type="entry name" value="LRR_dom_sf"/>
</dbReference>
<comment type="catalytic activity">
    <reaction evidence="1">
        <text>S-ubiquitinyl-[E2 ubiquitin-conjugating enzyme]-L-cysteine + [acceptor protein]-L-lysine = [E2 ubiquitin-conjugating enzyme]-L-cysteine + N(6)-ubiquitinyl-[acceptor protein]-L-lysine.</text>
        <dbReference type="EC" id="2.3.2.27"/>
    </reaction>
</comment>
<keyword evidence="4" id="KW-1035">Host cytoplasm</keyword>
<proteinExistence type="inferred from homology"/>
<evidence type="ECO:0000313" key="7">
    <source>
        <dbReference type="EMBL" id="ANY87530.1"/>
    </source>
</evidence>
<keyword evidence="5" id="KW-0812">Transmembrane</keyword>
<keyword evidence="5" id="KW-0472">Membrane</keyword>
<evidence type="ECO:0000256" key="2">
    <source>
        <dbReference type="ARBA" id="ARBA00012483"/>
    </source>
</evidence>
<keyword evidence="3" id="KW-0843">Virulence</keyword>
<dbReference type="EMBL" id="CP016634">
    <property type="protein sequence ID" value="ANY87530.1"/>
    <property type="molecule type" value="Genomic_DNA"/>
</dbReference>
<evidence type="ECO:0000256" key="4">
    <source>
        <dbReference type="PROSITE-ProRule" id="PRU01398"/>
    </source>
</evidence>
<keyword evidence="4" id="KW-0832">Ubl conjugation</keyword>
<dbReference type="RefSeq" id="WP_099593399.1">
    <property type="nucleotide sequence ID" value="NZ_CP016634.1"/>
</dbReference>
<evidence type="ECO:0000256" key="5">
    <source>
        <dbReference type="SAM" id="Phobius"/>
    </source>
</evidence>
<sequence length="1498" mass="170248">MGNANVNNSAQSTAMDTVAMAQQFQDRLIAKRLPDWMGKVRVPDFPLLREALVTGLQSRQQLAKCWSRIEGLDSFCSTRLNTALKKRFDTPLDAEKHFLRQWYVYTSPERSYYTSHYPTPESDYFDVSLLSAAMSNFSKEQAAEGGQHVRNTLVDGPGVTVTNPSVLAFAGFCRELDLGGQYQRHLEAVLEGNGQRQDAQDCKALLQTQYRCNLLVDAFKAHAEGVLRDVELELMIHLYTHGTLGRLEGAPVVAKQLKAFDCHLQQIVVFDVIEEGVLLNSSKRVLVYIPGDRQGAWCTANNLESFTRKILGKRLREEGYRQFFERFVLQRDRPAFFASVQQRVGDVTDWATRELDQHMKVYPTPLFEHLATMRIQQIKDDAAMFATPVARIDQDTVLAKNERRHAQGMALLALAGLFIPVVGAALLAVMAWELLSEVFQSVKDWREGDTNAALDHLVNVGKDLALLATTSAGVVAARSLWTRSVMVDGLVPAVLEDGSERLWNQDLAPYVSEPPPAQATVDESGIHRLGEQAWIEMEGHYYPVYSTAQSDDWYLQPYDNHAPLLEHNGAGAWRLWSERPAEWRGRERLFRRLGATFGSLSDQQIGQVLLAHGLEEDHLRAVHVFANVPEAELTDTVNRFVLANRIVELSNRLQAGLSVTDQALLEQAQDLPGASGLQGEALAERVWDQRRLLLQRLYDKSNVSDDASVQALRRDFTSLHRLAAEQLLSTASDGDRQLLEETGRVPLTLAQAARQRALRIRVARVFEGLFIDAPQTLDLARCVIKLIDTLPGAPQGRHWVLFDGDGLLVPHPANEARETIHLSHQEGVFVLRDERGQALDQPGELFEVLADVFTEAQRRAMNIGEPFAQQLRQTLATHVASRRMELAGLLGREQPTPSFLIPLRLDDGRIGYPLSGGRRVFGFGSPRSLVAKLRYLYPSFSDEEVDSWLRAMWEGDRDLQGTLGDLEAQYELLRSTLTDWQREGYLRFERGSRYHMRKELIRCWRLLIPEQPKPSEEKTGFRFSLRGLDVTTLPDLPEPISFAHISAIDFHAMKLRDVSDGFLRAFPKLIALEVTHCKLQRFPLMKDLRKRLRVLDLSDNKISLDTEQVQLINECKSLVYLNLSRNPLHQRFSVTGMRRLATLVLRNAHLHYMPFGVELHQALYELDMLGNNLKALPEGFTDSSLWRQGRVRFESKHLGMSLEETRAWYRPDDGKVPPRLLWLDRVDADDREEMARLWHLMVSQPNASDYVDLLGRLVQSEDFAHDSTARDLAYRVFDMLEVMADDESLCTQLLAAAEIRTCGDNALLRFSDLEIWMLAWEAEQGDFTVDPEPGLLQLGAQLWRQNALDDYARRFAIDMPGDVDEVEVVLAFRVRLFDDLDLPGNRSRLRFSGAVGDIDEGVESARSTILGNQTEDTLLLWMVEQRFWTKYLERSYGSKLKLPRRFRDREQVLSSQEGSEQALQALQEEVEQWRLDQRLALTKAAMRRVTPGWRLPVL</sequence>
<protein>
    <recommendedName>
        <fullName evidence="2">RING-type E3 ubiquitin transferase</fullName>
        <ecNumber evidence="2">2.3.2.27</ecNumber>
    </recommendedName>
</protein>
<name>A0A1B2F5Q8_PSEPU</name>
<accession>A0A1B2F5Q8</accession>
<evidence type="ECO:0000256" key="3">
    <source>
        <dbReference type="ARBA" id="ARBA00023026"/>
    </source>
</evidence>
<dbReference type="GO" id="GO:0005576">
    <property type="term" value="C:extracellular region"/>
    <property type="evidence" value="ECO:0007669"/>
    <property type="project" value="UniProtKB-UniRule"/>
</dbReference>
<evidence type="ECO:0000256" key="1">
    <source>
        <dbReference type="ARBA" id="ARBA00000900"/>
    </source>
</evidence>
<comment type="similarity">
    <text evidence="4">Belongs to the LRR-containing bacterial E3 ligase family.</text>
</comment>
<gene>
    <name evidence="7" type="ORF">IEC33019_1969</name>
</gene>
<dbReference type="SUPFAM" id="SSF52058">
    <property type="entry name" value="L domain-like"/>
    <property type="match status" value="1"/>
</dbReference>
<dbReference type="Gene3D" id="1.20.58.360">
    <property type="entry name" value="Shigella T3SS effector IpaH defines"/>
    <property type="match status" value="1"/>
</dbReference>
<keyword evidence="4" id="KW-0833">Ubl conjugation pathway</keyword>
<keyword evidence="4" id="KW-0808">Transferase</keyword>
<dbReference type="Pfam" id="PF14496">
    <property type="entry name" value="NEL"/>
    <property type="match status" value="1"/>
</dbReference>
<feature type="domain" description="NEL" evidence="6">
    <location>
        <begin position="1214"/>
        <end position="1498"/>
    </location>
</feature>
<keyword evidence="4" id="KW-0964">Secreted</keyword>
<evidence type="ECO:0000259" key="6">
    <source>
        <dbReference type="PROSITE" id="PS52053"/>
    </source>
</evidence>
<organism evidence="7">
    <name type="scientific">Pseudomonas putida</name>
    <name type="common">Arthrobacter siderocapsulatus</name>
    <dbReference type="NCBI Taxonomy" id="303"/>
    <lineage>
        <taxon>Bacteria</taxon>
        <taxon>Pseudomonadati</taxon>
        <taxon>Pseudomonadota</taxon>
        <taxon>Gammaproteobacteria</taxon>
        <taxon>Pseudomonadales</taxon>
        <taxon>Pseudomonadaceae</taxon>
        <taxon>Pseudomonas</taxon>
    </lineage>
</organism>
<feature type="transmembrane region" description="Helical" evidence="5">
    <location>
        <begin position="410"/>
        <end position="432"/>
    </location>
</feature>
<comment type="PTM">
    <text evidence="4">Ubiquitinated in the presence of host E1 ubiquitin-activating enzyme, E2 ubiquitin-conjugating enzyme and ubiquitin.</text>
</comment>
<dbReference type="PROSITE" id="PS52053">
    <property type="entry name" value="NEL"/>
    <property type="match status" value="1"/>
</dbReference>
<dbReference type="EC" id="2.3.2.27" evidence="2"/>
<dbReference type="InterPro" id="IPR046673">
    <property type="entry name" value="ToxA_N"/>
</dbReference>
<dbReference type="Gene3D" id="3.80.10.10">
    <property type="entry name" value="Ribonuclease Inhibitor"/>
    <property type="match status" value="1"/>
</dbReference>
<reference evidence="7" key="1">
    <citation type="submission" date="2016-07" db="EMBL/GenBank/DDBJ databases">
        <title>New class B carbapenemase carried by novel plasmid in Pseudomonas putida enviromental strain in eastern Amazonia.</title>
        <authorList>
            <person name="Souza C.O."/>
            <person name="Lima K.V."/>
            <person name="Brasiliense D.M."/>
            <person name="Perez-Chaparro P.J."/>
            <person name="Mamizuka E.M."/>
            <person name="Lima M.O."/>
            <person name="Lima L.N."/>
            <person name="McCulloch J.A."/>
        </authorList>
    </citation>
    <scope>NUCLEOTIDE SEQUENCE [LARGE SCALE GENOMIC DNA]</scope>
    <source>
        <strain evidence="7">IEC33019</strain>
    </source>
</reference>
<keyword evidence="5" id="KW-1133">Transmembrane helix</keyword>